<name>A0A1S3XBR7_TOBAC</name>
<protein>
    <submittedName>
        <fullName evidence="1">Uncharacterized protein</fullName>
    </submittedName>
</protein>
<dbReference type="STRING" id="4097.A0A1S3XBR7"/>
<dbReference type="PANTHER" id="PTHR37696">
    <property type="entry name" value="ADENYLOSUCCINATE SYNTHETASE-RELATED"/>
    <property type="match status" value="1"/>
</dbReference>
<accession>A0A1S3XBR7</accession>
<dbReference type="AlphaFoldDB" id="A0A1S3XBR7"/>
<dbReference type="KEGG" id="nta:107763375"/>
<dbReference type="PANTHER" id="PTHR37696:SF1">
    <property type="entry name" value="ADENYLOSUCCINATE SYNTHETASE-RELATED"/>
    <property type="match status" value="1"/>
</dbReference>
<organism evidence="1">
    <name type="scientific">Nicotiana tabacum</name>
    <name type="common">Common tobacco</name>
    <dbReference type="NCBI Taxonomy" id="4097"/>
    <lineage>
        <taxon>Eukaryota</taxon>
        <taxon>Viridiplantae</taxon>
        <taxon>Streptophyta</taxon>
        <taxon>Embryophyta</taxon>
        <taxon>Tracheophyta</taxon>
        <taxon>Spermatophyta</taxon>
        <taxon>Magnoliopsida</taxon>
        <taxon>eudicotyledons</taxon>
        <taxon>Gunneridae</taxon>
        <taxon>Pentapetalae</taxon>
        <taxon>asterids</taxon>
        <taxon>lamiids</taxon>
        <taxon>Solanales</taxon>
        <taxon>Solanaceae</taxon>
        <taxon>Nicotianoideae</taxon>
        <taxon>Nicotianeae</taxon>
        <taxon>Nicotiana</taxon>
    </lineage>
</organism>
<gene>
    <name evidence="1" type="primary">LOC107763375</name>
</gene>
<dbReference type="PaxDb" id="4097-A0A1S3XBR7"/>
<sequence length="39" mass="4354">MNPRTDKLVRRTTMVATVTASYFLLTADYGPEPNVLDPV</sequence>
<reference evidence="1" key="1">
    <citation type="submission" date="2025-08" db="UniProtKB">
        <authorList>
            <consortium name="RefSeq"/>
        </authorList>
    </citation>
    <scope>IDENTIFICATION</scope>
</reference>
<evidence type="ECO:0000313" key="1">
    <source>
        <dbReference type="RefSeq" id="XP_016437352.1"/>
    </source>
</evidence>
<proteinExistence type="predicted"/>
<dbReference type="RefSeq" id="XP_016437352.1">
    <property type="nucleotide sequence ID" value="XM_016581866.1"/>
</dbReference>